<evidence type="ECO:0000256" key="1">
    <source>
        <dbReference type="SAM" id="MobiDB-lite"/>
    </source>
</evidence>
<feature type="region of interest" description="Disordered" evidence="1">
    <location>
        <begin position="95"/>
        <end position="128"/>
    </location>
</feature>
<keyword evidence="3" id="KW-1185">Reference proteome</keyword>
<evidence type="ECO:0000313" key="2">
    <source>
        <dbReference type="EMBL" id="GFE19325.1"/>
    </source>
</evidence>
<gene>
    <name evidence="2" type="ORF">Sgleb_73720</name>
</gene>
<dbReference type="AlphaFoldDB" id="A0A640TCC3"/>
<name>A0A640TCC3_9ACTN</name>
<proteinExistence type="predicted"/>
<feature type="compositionally biased region" description="Basic and acidic residues" evidence="1">
    <location>
        <begin position="113"/>
        <end position="128"/>
    </location>
</feature>
<dbReference type="EMBL" id="BLIO01000001">
    <property type="protein sequence ID" value="GFE19325.1"/>
    <property type="molecule type" value="Genomic_DNA"/>
</dbReference>
<sequence length="128" mass="14515">MNSTAPWRRWVPAGNYAESCRRLAVLGERGLLTPEVQPCESPSELFWFRWLTGHQVCFIVRRLIAQLVDDLNQGCRSADEVLSQISHYVDGYSAMPGGPVQRRRLSASARTAPRRDRATGGHERRLHT</sequence>
<comment type="caution">
    <text evidence="2">The sequence shown here is derived from an EMBL/GenBank/DDBJ whole genome shotgun (WGS) entry which is preliminary data.</text>
</comment>
<organism evidence="2 3">
    <name type="scientific">Streptomyces glebosus</name>
    <dbReference type="NCBI Taxonomy" id="249580"/>
    <lineage>
        <taxon>Bacteria</taxon>
        <taxon>Bacillati</taxon>
        <taxon>Actinomycetota</taxon>
        <taxon>Actinomycetes</taxon>
        <taxon>Kitasatosporales</taxon>
        <taxon>Streptomycetaceae</taxon>
        <taxon>Streptomyces</taxon>
    </lineage>
</organism>
<reference evidence="2 3" key="1">
    <citation type="submission" date="2019-12" db="EMBL/GenBank/DDBJ databases">
        <title>Whole genome shotgun sequence of Streptomyces hygroscopicus subsp. glebosus NBRC 13786.</title>
        <authorList>
            <person name="Ichikawa N."/>
            <person name="Kimura A."/>
            <person name="Kitahashi Y."/>
            <person name="Komaki H."/>
            <person name="Tamura T."/>
        </authorList>
    </citation>
    <scope>NUCLEOTIDE SEQUENCE [LARGE SCALE GENOMIC DNA]</scope>
    <source>
        <strain evidence="2 3">NBRC 13786</strain>
    </source>
</reference>
<evidence type="ECO:0000313" key="3">
    <source>
        <dbReference type="Proteomes" id="UP000430079"/>
    </source>
</evidence>
<dbReference type="Proteomes" id="UP000430079">
    <property type="component" value="Unassembled WGS sequence"/>
</dbReference>
<accession>A0A640TCC3</accession>
<protein>
    <submittedName>
        <fullName evidence="2">Uncharacterized protein</fullName>
    </submittedName>
</protein>